<dbReference type="InterPro" id="IPR006442">
    <property type="entry name" value="Antitoxin_Phd/YefM"/>
</dbReference>
<keyword evidence="4" id="KW-1185">Reference proteome</keyword>
<name>I4B2K6_TURPD</name>
<dbReference type="SUPFAM" id="SSF143120">
    <property type="entry name" value="YefM-like"/>
    <property type="match status" value="1"/>
</dbReference>
<sequence length="84" mass="9645">MQDALMVADFKARFSDVLAKVRNGEEVVLEYGRRHEKIAVLVPYEKYRRLTAGKTKRQAGTLAGKVEVFFGKDFKMTDQEFLDS</sequence>
<dbReference type="Pfam" id="PF02604">
    <property type="entry name" value="PhdYeFM_antitox"/>
    <property type="match status" value="1"/>
</dbReference>
<evidence type="ECO:0000313" key="3">
    <source>
        <dbReference type="EMBL" id="AFM11513.1"/>
    </source>
</evidence>
<dbReference type="Gene3D" id="3.40.1620.10">
    <property type="entry name" value="YefM-like domain"/>
    <property type="match status" value="1"/>
</dbReference>
<protein>
    <recommendedName>
        <fullName evidence="2">Antitoxin</fullName>
    </recommendedName>
</protein>
<evidence type="ECO:0000256" key="1">
    <source>
        <dbReference type="ARBA" id="ARBA00009981"/>
    </source>
</evidence>
<accession>I4B2K6</accession>
<dbReference type="AlphaFoldDB" id="I4B2K6"/>
<dbReference type="Proteomes" id="UP000006048">
    <property type="component" value="Chromosome"/>
</dbReference>
<reference evidence="3 4" key="1">
    <citation type="submission" date="2012-06" db="EMBL/GenBank/DDBJ databases">
        <title>The complete chromosome of genome of Turneriella parva DSM 21527.</title>
        <authorList>
            <consortium name="US DOE Joint Genome Institute (JGI-PGF)"/>
            <person name="Lucas S."/>
            <person name="Han J."/>
            <person name="Lapidus A."/>
            <person name="Bruce D."/>
            <person name="Goodwin L."/>
            <person name="Pitluck S."/>
            <person name="Peters L."/>
            <person name="Kyrpides N."/>
            <person name="Mavromatis K."/>
            <person name="Ivanova N."/>
            <person name="Mikhailova N."/>
            <person name="Chertkov O."/>
            <person name="Detter J.C."/>
            <person name="Tapia R."/>
            <person name="Han C."/>
            <person name="Land M."/>
            <person name="Hauser L."/>
            <person name="Markowitz V."/>
            <person name="Cheng J.-F."/>
            <person name="Hugenholtz P."/>
            <person name="Woyke T."/>
            <person name="Wu D."/>
            <person name="Gronow S."/>
            <person name="Wellnitz S."/>
            <person name="Brambilla E."/>
            <person name="Klenk H.-P."/>
            <person name="Eisen J.A."/>
        </authorList>
    </citation>
    <scope>NUCLEOTIDE SEQUENCE [LARGE SCALE GENOMIC DNA]</scope>
    <source>
        <strain evidence="4">ATCC BAA-1111 / DSM 21527 / NCTC 11395 / H</strain>
    </source>
</reference>
<evidence type="ECO:0000256" key="2">
    <source>
        <dbReference type="RuleBase" id="RU362080"/>
    </source>
</evidence>
<comment type="function">
    <text evidence="2">Antitoxin component of a type II toxin-antitoxin (TA) system.</text>
</comment>
<dbReference type="KEGG" id="tpx:Turpa_0862"/>
<evidence type="ECO:0000313" key="4">
    <source>
        <dbReference type="Proteomes" id="UP000006048"/>
    </source>
</evidence>
<comment type="similarity">
    <text evidence="1 2">Belongs to the phD/YefM antitoxin family.</text>
</comment>
<dbReference type="RefSeq" id="WP_014802031.1">
    <property type="nucleotide sequence ID" value="NC_018020.1"/>
</dbReference>
<proteinExistence type="inferred from homology"/>
<organism evidence="3 4">
    <name type="scientific">Turneriella parva (strain ATCC BAA-1111 / DSM 21527 / NCTC 11395 / H)</name>
    <name type="common">Leptospira parva</name>
    <dbReference type="NCBI Taxonomy" id="869212"/>
    <lineage>
        <taxon>Bacteria</taxon>
        <taxon>Pseudomonadati</taxon>
        <taxon>Spirochaetota</taxon>
        <taxon>Spirochaetia</taxon>
        <taxon>Leptospirales</taxon>
        <taxon>Leptospiraceae</taxon>
        <taxon>Turneriella</taxon>
    </lineage>
</organism>
<gene>
    <name evidence="3" type="ordered locus">Turpa_0862</name>
</gene>
<dbReference type="STRING" id="869212.Turpa_0862"/>
<dbReference type="EMBL" id="CP002959">
    <property type="protein sequence ID" value="AFM11513.1"/>
    <property type="molecule type" value="Genomic_DNA"/>
</dbReference>
<dbReference type="NCBIfam" id="TIGR01552">
    <property type="entry name" value="phd_fam"/>
    <property type="match status" value="1"/>
</dbReference>
<dbReference type="InterPro" id="IPR036165">
    <property type="entry name" value="YefM-like_sf"/>
</dbReference>
<dbReference type="HOGENOM" id="CLU_163140_8_0_12"/>